<dbReference type="AlphaFoldDB" id="A0A4D6M1K7"/>
<dbReference type="Proteomes" id="UP000501690">
    <property type="component" value="Linkage Group LG5"/>
</dbReference>
<organism evidence="1 2">
    <name type="scientific">Vigna unguiculata</name>
    <name type="common">Cowpea</name>
    <dbReference type="NCBI Taxonomy" id="3917"/>
    <lineage>
        <taxon>Eukaryota</taxon>
        <taxon>Viridiplantae</taxon>
        <taxon>Streptophyta</taxon>
        <taxon>Embryophyta</taxon>
        <taxon>Tracheophyta</taxon>
        <taxon>Spermatophyta</taxon>
        <taxon>Magnoliopsida</taxon>
        <taxon>eudicotyledons</taxon>
        <taxon>Gunneridae</taxon>
        <taxon>Pentapetalae</taxon>
        <taxon>rosids</taxon>
        <taxon>fabids</taxon>
        <taxon>Fabales</taxon>
        <taxon>Fabaceae</taxon>
        <taxon>Papilionoideae</taxon>
        <taxon>50 kb inversion clade</taxon>
        <taxon>NPAAA clade</taxon>
        <taxon>indigoferoid/millettioid clade</taxon>
        <taxon>Phaseoleae</taxon>
        <taxon>Vigna</taxon>
    </lineage>
</organism>
<keyword evidence="2" id="KW-1185">Reference proteome</keyword>
<sequence>MRVNSWSVEVYSAAAVSFQRRDSRWLRQRSSSPARIATSFCSRGSHKRVLRLRRESWRRSVTREGFTVTTSISCEDGGLVHRGDGSSSQNPLFFAGSEFPAGSGFFCASTVVPPTVQSRDLCCGGGGFLQRHEDLMPYFRVVVVASANQVDDGSFAGVIMKSGLVEWFGLGLGSAYEITDFWAIGTNCRGELEWETIVEENRLAGDESPPGDSSYFWVIGGSGDGTAWRNGLNRQAVHVRVPSFLGFMKGLAVTNTR</sequence>
<dbReference type="EMBL" id="CP039349">
    <property type="protein sequence ID" value="QCD94441.1"/>
    <property type="molecule type" value="Genomic_DNA"/>
</dbReference>
<reference evidence="1 2" key="1">
    <citation type="submission" date="2019-04" db="EMBL/GenBank/DDBJ databases">
        <title>An improved genome assembly and genetic linkage map for asparagus bean, Vigna unguiculata ssp. sesquipedialis.</title>
        <authorList>
            <person name="Xia Q."/>
            <person name="Zhang R."/>
            <person name="Dong Y."/>
        </authorList>
    </citation>
    <scope>NUCLEOTIDE SEQUENCE [LARGE SCALE GENOMIC DNA]</scope>
    <source>
        <tissue evidence="1">Leaf</tissue>
    </source>
</reference>
<protein>
    <submittedName>
        <fullName evidence="1">Uncharacterized protein</fullName>
    </submittedName>
</protein>
<gene>
    <name evidence="1" type="ORF">DEO72_LG5g2525</name>
</gene>
<evidence type="ECO:0000313" key="2">
    <source>
        <dbReference type="Proteomes" id="UP000501690"/>
    </source>
</evidence>
<name>A0A4D6M1K7_VIGUN</name>
<accession>A0A4D6M1K7</accession>
<proteinExistence type="predicted"/>
<evidence type="ECO:0000313" key="1">
    <source>
        <dbReference type="EMBL" id="QCD94441.1"/>
    </source>
</evidence>